<dbReference type="EMBL" id="CP049331">
    <property type="protein sequence ID" value="QIH41498.1"/>
    <property type="molecule type" value="Genomic_DNA"/>
</dbReference>
<organism evidence="1 2">
    <name type="scientific">Vibrio ziniensis</name>
    <dbReference type="NCBI Taxonomy" id="2711221"/>
    <lineage>
        <taxon>Bacteria</taxon>
        <taxon>Pseudomonadati</taxon>
        <taxon>Pseudomonadota</taxon>
        <taxon>Gammaproteobacteria</taxon>
        <taxon>Vibrionales</taxon>
        <taxon>Vibrionaceae</taxon>
        <taxon>Vibrio</taxon>
    </lineage>
</organism>
<dbReference type="RefSeq" id="WP_165311093.1">
    <property type="nucleotide sequence ID" value="NZ_CP049331.1"/>
</dbReference>
<gene>
    <name evidence="1" type="ORF">G5S32_05600</name>
</gene>
<evidence type="ECO:0000313" key="2">
    <source>
        <dbReference type="Proteomes" id="UP000503003"/>
    </source>
</evidence>
<proteinExistence type="predicted"/>
<dbReference type="AlphaFoldDB" id="A0A6G7CHI8"/>
<evidence type="ECO:0000313" key="1">
    <source>
        <dbReference type="EMBL" id="QIH41498.1"/>
    </source>
</evidence>
<dbReference type="Proteomes" id="UP000503003">
    <property type="component" value="Chromosome 1"/>
</dbReference>
<accession>A0A6G7CHI8</accession>
<sequence>MNQLELNKLLAFYQRALEDRSVENIERAVNLLQKHLPNVDQQAAENLEVLAKLKQVHHEAILFIQKERDLVKAEMDSFNTNKARDFAYQRTQLSQ</sequence>
<reference evidence="1 2" key="1">
    <citation type="submission" date="2020-02" db="EMBL/GenBank/DDBJ databases">
        <title>A complete genome of a marine bacterium Vibrio sp. ZWAL4003 isolated from the mangrove sediment with the ability to degrade polysaccharides.</title>
        <authorList>
            <person name="Wu J."/>
            <person name="Qu W."/>
            <person name="Zeng R."/>
        </authorList>
    </citation>
    <scope>NUCLEOTIDE SEQUENCE [LARGE SCALE GENOMIC DNA]</scope>
    <source>
        <strain evidence="1 2">ZWAL4003</strain>
    </source>
</reference>
<name>A0A6G7CHI8_9VIBR</name>
<dbReference type="KEGG" id="vzi:G5S32_05600"/>
<keyword evidence="2" id="KW-1185">Reference proteome</keyword>
<protein>
    <submittedName>
        <fullName evidence="1">Uncharacterized protein</fullName>
    </submittedName>
</protein>